<gene>
    <name evidence="1" type="ORF">MM415A03821_0004</name>
</gene>
<reference evidence="1" key="1">
    <citation type="submission" date="2020-03" db="EMBL/GenBank/DDBJ databases">
        <title>The deep terrestrial virosphere.</title>
        <authorList>
            <person name="Holmfeldt K."/>
            <person name="Nilsson E."/>
            <person name="Simone D."/>
            <person name="Lopez-Fernandez M."/>
            <person name="Wu X."/>
            <person name="de Brujin I."/>
            <person name="Lundin D."/>
            <person name="Andersson A."/>
            <person name="Bertilsson S."/>
            <person name="Dopson M."/>
        </authorList>
    </citation>
    <scope>NUCLEOTIDE SEQUENCE</scope>
    <source>
        <strain evidence="1">MM415A03821</strain>
    </source>
</reference>
<dbReference type="AlphaFoldDB" id="A0A6M3JJD6"/>
<sequence>MTITINQLQEHDLREKAAKSKNCLDWIPICNADCCRLFTLEINGISNEEMQTKIFKGEILTLRKICTKDQALYYKIHGVKYKHGLITIDTNIFRSITLNKKSKKFEFRRDCDWLIGTLCKEHDTGRKPEICKIYAETKPNKNKNIHVISKCLANYKEDGVRNEEYK</sequence>
<accession>A0A6M3JJD6</accession>
<proteinExistence type="predicted"/>
<name>A0A6M3JJD6_9ZZZZ</name>
<organism evidence="1">
    <name type="scientific">viral metagenome</name>
    <dbReference type="NCBI Taxonomy" id="1070528"/>
    <lineage>
        <taxon>unclassified sequences</taxon>
        <taxon>metagenomes</taxon>
        <taxon>organismal metagenomes</taxon>
    </lineage>
</organism>
<evidence type="ECO:0000313" key="1">
    <source>
        <dbReference type="EMBL" id="QJA70309.1"/>
    </source>
</evidence>
<dbReference type="EMBL" id="MT141782">
    <property type="protein sequence ID" value="QJA70309.1"/>
    <property type="molecule type" value="Genomic_DNA"/>
</dbReference>
<protein>
    <submittedName>
        <fullName evidence="1">Uncharacterized protein</fullName>
    </submittedName>
</protein>